<protein>
    <recommendedName>
        <fullName evidence="8">EamA domain-containing protein</fullName>
    </recommendedName>
</protein>
<dbReference type="Proteomes" id="UP001156905">
    <property type="component" value="Unassembled WGS sequence"/>
</dbReference>
<feature type="region of interest" description="Disordered" evidence="6">
    <location>
        <begin position="309"/>
        <end position="355"/>
    </location>
</feature>
<dbReference type="InterPro" id="IPR037185">
    <property type="entry name" value="EmrE-like"/>
</dbReference>
<dbReference type="Pfam" id="PF00892">
    <property type="entry name" value="EamA"/>
    <property type="match status" value="2"/>
</dbReference>
<feature type="transmembrane region" description="Helical" evidence="7">
    <location>
        <begin position="122"/>
        <end position="142"/>
    </location>
</feature>
<dbReference type="InterPro" id="IPR000620">
    <property type="entry name" value="EamA_dom"/>
</dbReference>
<keyword evidence="3 7" id="KW-0812">Transmembrane</keyword>
<feature type="transmembrane region" description="Helical" evidence="7">
    <location>
        <begin position="67"/>
        <end position="89"/>
    </location>
</feature>
<evidence type="ECO:0000313" key="10">
    <source>
        <dbReference type="Proteomes" id="UP001156905"/>
    </source>
</evidence>
<gene>
    <name evidence="9" type="ORF">GCM10007857_15570</name>
</gene>
<feature type="transmembrane region" description="Helical" evidence="7">
    <location>
        <begin position="211"/>
        <end position="232"/>
    </location>
</feature>
<evidence type="ECO:0000256" key="4">
    <source>
        <dbReference type="ARBA" id="ARBA00022989"/>
    </source>
</evidence>
<evidence type="ECO:0000256" key="7">
    <source>
        <dbReference type="SAM" id="Phobius"/>
    </source>
</evidence>
<evidence type="ECO:0000313" key="9">
    <source>
        <dbReference type="EMBL" id="GLR84847.1"/>
    </source>
</evidence>
<reference evidence="10" key="1">
    <citation type="journal article" date="2019" name="Int. J. Syst. Evol. Microbiol.">
        <title>The Global Catalogue of Microorganisms (GCM) 10K type strain sequencing project: providing services to taxonomists for standard genome sequencing and annotation.</title>
        <authorList>
            <consortium name="The Broad Institute Genomics Platform"/>
            <consortium name="The Broad Institute Genome Sequencing Center for Infectious Disease"/>
            <person name="Wu L."/>
            <person name="Ma J."/>
        </authorList>
    </citation>
    <scope>NUCLEOTIDE SEQUENCE [LARGE SCALE GENOMIC DNA]</scope>
    <source>
        <strain evidence="10">NBRC 102520</strain>
    </source>
</reference>
<comment type="similarity">
    <text evidence="2">Belongs to the EamA transporter family.</text>
</comment>
<evidence type="ECO:0000256" key="3">
    <source>
        <dbReference type="ARBA" id="ARBA00022692"/>
    </source>
</evidence>
<organism evidence="9 10">
    <name type="scientific">Bradyrhizobium iriomotense</name>
    <dbReference type="NCBI Taxonomy" id="441950"/>
    <lineage>
        <taxon>Bacteria</taxon>
        <taxon>Pseudomonadati</taxon>
        <taxon>Pseudomonadota</taxon>
        <taxon>Alphaproteobacteria</taxon>
        <taxon>Hyphomicrobiales</taxon>
        <taxon>Nitrobacteraceae</taxon>
        <taxon>Bradyrhizobium</taxon>
    </lineage>
</organism>
<evidence type="ECO:0000256" key="2">
    <source>
        <dbReference type="ARBA" id="ARBA00007362"/>
    </source>
</evidence>
<feature type="compositionally biased region" description="Low complexity" evidence="6">
    <location>
        <begin position="309"/>
        <end position="334"/>
    </location>
</feature>
<feature type="transmembrane region" description="Helical" evidence="7">
    <location>
        <begin position="95"/>
        <end position="115"/>
    </location>
</feature>
<name>A0ABQ6ARI8_9BRAD</name>
<feature type="compositionally biased region" description="Basic residues" evidence="6">
    <location>
        <begin position="335"/>
        <end position="344"/>
    </location>
</feature>
<evidence type="ECO:0000256" key="1">
    <source>
        <dbReference type="ARBA" id="ARBA00004141"/>
    </source>
</evidence>
<feature type="domain" description="EamA" evidence="8">
    <location>
        <begin position="5"/>
        <end position="135"/>
    </location>
</feature>
<accession>A0ABQ6ARI8</accession>
<sequence>MGEWAGVAIALLSSSIGGTAAAITRYLVSGADPILLAILRWGIGFACLLPVALWLGVRWPSRRDLPAVLLLGLSFFGLFFILYNIAIGYTTAARASLALATLPLHTMVVGALLGVERLTVRKALGVGVAVLGVVAALATGLAQSPPGAWRGELIMTAAVFCMAFYNVWSRPLMQRSSALGFLTVGMGAGAIALVLVGLVRGSFAALDHFTTAQWIAGIYLGIGGGAVAFILWVRALALATPTRVANTMTVNPIAAAALAALLIGEPITPNLLIGLVAVFAGTGSRPVRPRRTDKPALISSLLISSLAPSRAAVRPPAPSSASASPRRTTAGTPARPRRDRRHRPVAVWSPIARDS</sequence>
<keyword evidence="10" id="KW-1185">Reference proteome</keyword>
<keyword evidence="4 7" id="KW-1133">Transmembrane helix</keyword>
<dbReference type="InterPro" id="IPR050638">
    <property type="entry name" value="AA-Vitamin_Transporters"/>
</dbReference>
<feature type="transmembrane region" description="Helical" evidence="7">
    <location>
        <begin position="179"/>
        <end position="199"/>
    </location>
</feature>
<feature type="transmembrane region" description="Helical" evidence="7">
    <location>
        <begin position="37"/>
        <end position="55"/>
    </location>
</feature>
<keyword evidence="5 7" id="KW-0472">Membrane</keyword>
<evidence type="ECO:0000256" key="5">
    <source>
        <dbReference type="ARBA" id="ARBA00023136"/>
    </source>
</evidence>
<evidence type="ECO:0000256" key="6">
    <source>
        <dbReference type="SAM" id="MobiDB-lite"/>
    </source>
</evidence>
<dbReference type="PANTHER" id="PTHR32322:SF2">
    <property type="entry name" value="EAMA DOMAIN-CONTAINING PROTEIN"/>
    <property type="match status" value="1"/>
</dbReference>
<dbReference type="EMBL" id="BSOW01000004">
    <property type="protein sequence ID" value="GLR84847.1"/>
    <property type="molecule type" value="Genomic_DNA"/>
</dbReference>
<proteinExistence type="inferred from homology"/>
<comment type="subcellular location">
    <subcellularLocation>
        <location evidence="1">Membrane</location>
        <topology evidence="1">Multi-pass membrane protein</topology>
    </subcellularLocation>
</comment>
<feature type="domain" description="EamA" evidence="8">
    <location>
        <begin position="150"/>
        <end position="282"/>
    </location>
</feature>
<dbReference type="PANTHER" id="PTHR32322">
    <property type="entry name" value="INNER MEMBRANE TRANSPORTER"/>
    <property type="match status" value="1"/>
</dbReference>
<feature type="transmembrane region" description="Helical" evidence="7">
    <location>
        <begin position="148"/>
        <end position="167"/>
    </location>
</feature>
<evidence type="ECO:0000259" key="8">
    <source>
        <dbReference type="Pfam" id="PF00892"/>
    </source>
</evidence>
<dbReference type="SUPFAM" id="SSF103481">
    <property type="entry name" value="Multidrug resistance efflux transporter EmrE"/>
    <property type="match status" value="2"/>
</dbReference>
<comment type="caution">
    <text evidence="9">The sequence shown here is derived from an EMBL/GenBank/DDBJ whole genome shotgun (WGS) entry which is preliminary data.</text>
</comment>